<dbReference type="AlphaFoldDB" id="A0A7R9BX00"/>
<dbReference type="Proteomes" id="UP000678499">
    <property type="component" value="Unassembled WGS sequence"/>
</dbReference>
<dbReference type="InterPro" id="IPR008983">
    <property type="entry name" value="Tumour_necrosis_fac-like_dom"/>
</dbReference>
<comment type="subcellular location">
    <subcellularLocation>
        <location evidence="1">Secreted</location>
    </subcellularLocation>
</comment>
<accession>A0A7R9BX00</accession>
<evidence type="ECO:0000256" key="3">
    <source>
        <dbReference type="ARBA" id="ARBA00022729"/>
    </source>
</evidence>
<protein>
    <recommendedName>
        <fullName evidence="4">C1q domain-containing protein</fullName>
    </recommendedName>
</protein>
<evidence type="ECO:0000256" key="2">
    <source>
        <dbReference type="ARBA" id="ARBA00022525"/>
    </source>
</evidence>
<gene>
    <name evidence="5" type="ORF">NMOB1V02_LOCUS10806</name>
</gene>
<dbReference type="SUPFAM" id="SSF49842">
    <property type="entry name" value="TNF-like"/>
    <property type="match status" value="2"/>
</dbReference>
<sequence>MAKNRKKATFHWKRLVALAVNILITRVFVCDCKIHANQKGIDLPDAKDMQHNNPIIFTSIGQLHLSLSATYSKRIRPERVVLNVGHGLKPTIGYFVAPRDGIYLFNFAGLLNDVDIANQCVLLQHMGHEEYDSELTWKLPDPMTLAGHSLVSMKKSEVMEYFGRADSSTTDYLNSLGFLHNNWWRLSGRLIADSNDLDAVAFSVAEIPDDSMESPKEFHWNIGNGFNSAKGTFIAPKAGLYHFFLQFAGQGNQGEARIEKPDLVLAAGLIGEFDEHSVEIDTICKLDEGESVFVSILGKIVVNLNEIKFSGFLVK</sequence>
<evidence type="ECO:0000313" key="6">
    <source>
        <dbReference type="Proteomes" id="UP000678499"/>
    </source>
</evidence>
<keyword evidence="3" id="KW-0732">Signal</keyword>
<keyword evidence="6" id="KW-1185">Reference proteome</keyword>
<evidence type="ECO:0000256" key="1">
    <source>
        <dbReference type="ARBA" id="ARBA00004613"/>
    </source>
</evidence>
<keyword evidence="2" id="KW-0964">Secreted</keyword>
<organism evidence="5">
    <name type="scientific">Notodromas monacha</name>
    <dbReference type="NCBI Taxonomy" id="399045"/>
    <lineage>
        <taxon>Eukaryota</taxon>
        <taxon>Metazoa</taxon>
        <taxon>Ecdysozoa</taxon>
        <taxon>Arthropoda</taxon>
        <taxon>Crustacea</taxon>
        <taxon>Oligostraca</taxon>
        <taxon>Ostracoda</taxon>
        <taxon>Podocopa</taxon>
        <taxon>Podocopida</taxon>
        <taxon>Cypridocopina</taxon>
        <taxon>Cypridoidea</taxon>
        <taxon>Cyprididae</taxon>
        <taxon>Notodromas</taxon>
    </lineage>
</organism>
<evidence type="ECO:0000313" key="5">
    <source>
        <dbReference type="EMBL" id="CAD7283188.1"/>
    </source>
</evidence>
<evidence type="ECO:0000259" key="4">
    <source>
        <dbReference type="Pfam" id="PF00386"/>
    </source>
</evidence>
<feature type="domain" description="C1q" evidence="4">
    <location>
        <begin position="218"/>
        <end position="314"/>
    </location>
</feature>
<dbReference type="GO" id="GO:0005615">
    <property type="term" value="C:extracellular space"/>
    <property type="evidence" value="ECO:0007669"/>
    <property type="project" value="TreeGrafter"/>
</dbReference>
<name>A0A7R9BX00_9CRUS</name>
<dbReference type="PANTHER" id="PTHR22923:SF62">
    <property type="entry name" value="CVP18"/>
    <property type="match status" value="1"/>
</dbReference>
<dbReference type="EMBL" id="CAJPEX010004992">
    <property type="protein sequence ID" value="CAG0923340.1"/>
    <property type="molecule type" value="Genomic_DNA"/>
</dbReference>
<dbReference type="Pfam" id="PF00386">
    <property type="entry name" value="C1q"/>
    <property type="match status" value="1"/>
</dbReference>
<dbReference type="OrthoDB" id="10070467at2759"/>
<dbReference type="EMBL" id="OA887029">
    <property type="protein sequence ID" value="CAD7283188.1"/>
    <property type="molecule type" value="Genomic_DNA"/>
</dbReference>
<proteinExistence type="predicted"/>
<dbReference type="InterPro" id="IPR050822">
    <property type="entry name" value="Cerebellin_Synaptic_Org"/>
</dbReference>
<dbReference type="PANTHER" id="PTHR22923">
    <property type="entry name" value="CEREBELLIN-RELATED"/>
    <property type="match status" value="1"/>
</dbReference>
<dbReference type="InterPro" id="IPR001073">
    <property type="entry name" value="C1q_dom"/>
</dbReference>
<dbReference type="Gene3D" id="2.60.120.40">
    <property type="match status" value="2"/>
</dbReference>
<reference evidence="5" key="1">
    <citation type="submission" date="2020-11" db="EMBL/GenBank/DDBJ databases">
        <authorList>
            <person name="Tran Van P."/>
        </authorList>
    </citation>
    <scope>NUCLEOTIDE SEQUENCE</scope>
</reference>